<organism evidence="1 2">
    <name type="scientific">Mycena alexandri</name>
    <dbReference type="NCBI Taxonomy" id="1745969"/>
    <lineage>
        <taxon>Eukaryota</taxon>
        <taxon>Fungi</taxon>
        <taxon>Dikarya</taxon>
        <taxon>Basidiomycota</taxon>
        <taxon>Agaricomycotina</taxon>
        <taxon>Agaricomycetes</taxon>
        <taxon>Agaricomycetidae</taxon>
        <taxon>Agaricales</taxon>
        <taxon>Marasmiineae</taxon>
        <taxon>Mycenaceae</taxon>
        <taxon>Mycena</taxon>
    </lineage>
</organism>
<dbReference type="EMBL" id="JARJCM010000224">
    <property type="protein sequence ID" value="KAJ7021759.1"/>
    <property type="molecule type" value="Genomic_DNA"/>
</dbReference>
<keyword evidence="2" id="KW-1185">Reference proteome</keyword>
<comment type="caution">
    <text evidence="1">The sequence shown here is derived from an EMBL/GenBank/DDBJ whole genome shotgun (WGS) entry which is preliminary data.</text>
</comment>
<evidence type="ECO:0000313" key="1">
    <source>
        <dbReference type="EMBL" id="KAJ7021759.1"/>
    </source>
</evidence>
<dbReference type="AlphaFoldDB" id="A0AAD6WUR2"/>
<proteinExistence type="predicted"/>
<protein>
    <submittedName>
        <fullName evidence="1">Uncharacterized protein</fullName>
    </submittedName>
</protein>
<name>A0AAD6WUR2_9AGAR</name>
<sequence>MSGIPSMFTSAQDDTPLRWGTLDPNYITTSNRSVFYPANPTSFSPRMFILVITTGLPRFIFDTPTKDVGSLPSLLQLGANSLTAHYTGPVMKVVGSEDQL</sequence>
<reference evidence="1" key="1">
    <citation type="submission" date="2023-03" db="EMBL/GenBank/DDBJ databases">
        <title>Massive genome expansion in bonnet fungi (Mycena s.s.) driven by repeated elements and novel gene families across ecological guilds.</title>
        <authorList>
            <consortium name="Lawrence Berkeley National Laboratory"/>
            <person name="Harder C.B."/>
            <person name="Miyauchi S."/>
            <person name="Viragh M."/>
            <person name="Kuo A."/>
            <person name="Thoen E."/>
            <person name="Andreopoulos B."/>
            <person name="Lu D."/>
            <person name="Skrede I."/>
            <person name="Drula E."/>
            <person name="Henrissat B."/>
            <person name="Morin E."/>
            <person name="Kohler A."/>
            <person name="Barry K."/>
            <person name="LaButti K."/>
            <person name="Morin E."/>
            <person name="Salamov A."/>
            <person name="Lipzen A."/>
            <person name="Mereny Z."/>
            <person name="Hegedus B."/>
            <person name="Baldrian P."/>
            <person name="Stursova M."/>
            <person name="Weitz H."/>
            <person name="Taylor A."/>
            <person name="Grigoriev I.V."/>
            <person name="Nagy L.G."/>
            <person name="Martin F."/>
            <person name="Kauserud H."/>
        </authorList>
    </citation>
    <scope>NUCLEOTIDE SEQUENCE</scope>
    <source>
        <strain evidence="1">CBHHK200</strain>
    </source>
</reference>
<dbReference type="Proteomes" id="UP001218188">
    <property type="component" value="Unassembled WGS sequence"/>
</dbReference>
<gene>
    <name evidence="1" type="ORF">C8F04DRAFT_1273333</name>
</gene>
<accession>A0AAD6WUR2</accession>
<evidence type="ECO:0000313" key="2">
    <source>
        <dbReference type="Proteomes" id="UP001218188"/>
    </source>
</evidence>